<dbReference type="Pfam" id="PF00612">
    <property type="entry name" value="IQ"/>
    <property type="match status" value="1"/>
</dbReference>
<name>A0A9P0IF71_SPOLI</name>
<evidence type="ECO:0000259" key="2">
    <source>
        <dbReference type="Pfam" id="PF22069"/>
    </source>
</evidence>
<reference evidence="3" key="1">
    <citation type="submission" date="2022-02" db="EMBL/GenBank/DDBJ databases">
        <authorList>
            <person name="King R."/>
        </authorList>
    </citation>
    <scope>NUCLEOTIDE SEQUENCE</scope>
</reference>
<accession>A0A9P0IF71</accession>
<feature type="domain" description="Androglobin" evidence="2">
    <location>
        <begin position="410"/>
        <end position="483"/>
    </location>
</feature>
<dbReference type="Proteomes" id="UP001153321">
    <property type="component" value="Chromosome 6"/>
</dbReference>
<dbReference type="InterPro" id="IPR000048">
    <property type="entry name" value="IQ_motif_EF-hand-BS"/>
</dbReference>
<evidence type="ECO:0000313" key="4">
    <source>
        <dbReference type="Proteomes" id="UP001153321"/>
    </source>
</evidence>
<organism evidence="3 4">
    <name type="scientific">Spodoptera littoralis</name>
    <name type="common">Egyptian cotton leafworm</name>
    <dbReference type="NCBI Taxonomy" id="7109"/>
    <lineage>
        <taxon>Eukaryota</taxon>
        <taxon>Metazoa</taxon>
        <taxon>Ecdysozoa</taxon>
        <taxon>Arthropoda</taxon>
        <taxon>Hexapoda</taxon>
        <taxon>Insecta</taxon>
        <taxon>Pterygota</taxon>
        <taxon>Neoptera</taxon>
        <taxon>Endopterygota</taxon>
        <taxon>Lepidoptera</taxon>
        <taxon>Glossata</taxon>
        <taxon>Ditrysia</taxon>
        <taxon>Noctuoidea</taxon>
        <taxon>Noctuidae</taxon>
        <taxon>Amphipyrinae</taxon>
        <taxon>Spodoptera</taxon>
    </lineage>
</organism>
<proteinExistence type="predicted"/>
<dbReference type="Pfam" id="PF22069">
    <property type="entry name" value="Androglobin_IV"/>
    <property type="match status" value="1"/>
</dbReference>
<dbReference type="PROSITE" id="PS50096">
    <property type="entry name" value="IQ"/>
    <property type="match status" value="1"/>
</dbReference>
<feature type="compositionally biased region" description="Basic and acidic residues" evidence="1">
    <location>
        <begin position="36"/>
        <end position="49"/>
    </location>
</feature>
<sequence>MYDCPRTRFLKVNGLLKLSYAPHLLDVQSTESDDMSDGKKKKDKKKEQLKSALNAAAAQAQHLKEELREWIQYSEIASLVKDVHVMYYPSSFNFASAGSNPPVRLPSMKVPALLKTTDILAPKGAPLYFQLDGPEVNKLRMSLSSIHPRVLANTGSRIPDYIEKSNFVLEKFEWFKDAELPVPTGFVTTRRYQSLEIDFPPGRHFFRQALQSHFQKSLNQTEWKAVAHVLRKYFSDPDFGFTEKPRPAKSLRDIANLDVCDCVMPEVEEIEFIEEQPLEEAETVVEDQKPLVDPEIMAQLLKQPKPPITSQVCELATEELPCGLLKEEREKMIRRHEAAIVLQSHWRGTWARRCLKANVTFTPEVTKYVQDHGFGTIDTLSMVMNEFFSMFPGAKYAYSVSSGLSGVYGLQQHTGTTPVSPKCVWIPYFQGVFYCHMPVKVHFEVHSNLAHSIVAVYDNDTSYQLPQAYNSHITFDINPNVLG</sequence>
<evidence type="ECO:0000313" key="3">
    <source>
        <dbReference type="EMBL" id="CAH1645749.1"/>
    </source>
</evidence>
<dbReference type="AlphaFoldDB" id="A0A9P0IF71"/>
<protein>
    <recommendedName>
        <fullName evidence="2">Androglobin domain-containing protein</fullName>
    </recommendedName>
</protein>
<gene>
    <name evidence="3" type="ORF">SPLIT_LOCUS11101</name>
</gene>
<dbReference type="EMBL" id="LR824537">
    <property type="protein sequence ID" value="CAH1645749.1"/>
    <property type="molecule type" value="Genomic_DNA"/>
</dbReference>
<feature type="region of interest" description="Disordered" evidence="1">
    <location>
        <begin position="29"/>
        <end position="50"/>
    </location>
</feature>
<keyword evidence="4" id="KW-1185">Reference proteome</keyword>
<evidence type="ECO:0000256" key="1">
    <source>
        <dbReference type="SAM" id="MobiDB-lite"/>
    </source>
</evidence>
<dbReference type="InterPro" id="IPR054094">
    <property type="entry name" value="Androglobin_IV"/>
</dbReference>
<dbReference type="SMART" id="SM00015">
    <property type="entry name" value="IQ"/>
    <property type="match status" value="1"/>
</dbReference>